<evidence type="ECO:0000256" key="1">
    <source>
        <dbReference type="SAM" id="MobiDB-lite"/>
    </source>
</evidence>
<feature type="region of interest" description="Disordered" evidence="1">
    <location>
        <begin position="60"/>
        <end position="84"/>
    </location>
</feature>
<name>A0A8T2N3M1_9TELE</name>
<keyword evidence="3" id="KW-1185">Reference proteome</keyword>
<evidence type="ECO:0000313" key="2">
    <source>
        <dbReference type="EMBL" id="KAG9332438.1"/>
    </source>
</evidence>
<gene>
    <name evidence="2" type="ORF">JZ751_014536</name>
</gene>
<proteinExistence type="predicted"/>
<dbReference type="AlphaFoldDB" id="A0A8T2N3M1"/>
<dbReference type="OrthoDB" id="10054666at2759"/>
<protein>
    <submittedName>
        <fullName evidence="2">Uncharacterized protein</fullName>
    </submittedName>
</protein>
<organism evidence="2 3">
    <name type="scientific">Albula glossodonta</name>
    <name type="common">roundjaw bonefish</name>
    <dbReference type="NCBI Taxonomy" id="121402"/>
    <lineage>
        <taxon>Eukaryota</taxon>
        <taxon>Metazoa</taxon>
        <taxon>Chordata</taxon>
        <taxon>Craniata</taxon>
        <taxon>Vertebrata</taxon>
        <taxon>Euteleostomi</taxon>
        <taxon>Actinopterygii</taxon>
        <taxon>Neopterygii</taxon>
        <taxon>Teleostei</taxon>
        <taxon>Albuliformes</taxon>
        <taxon>Albulidae</taxon>
        <taxon>Albula</taxon>
    </lineage>
</organism>
<reference evidence="2" key="1">
    <citation type="thesis" date="2021" institute="BYU ScholarsArchive" country="Provo, UT, USA">
        <title>Applications of and Algorithms for Genome Assembly and Genomic Analyses with an Emphasis on Marine Teleosts.</title>
        <authorList>
            <person name="Pickett B.D."/>
        </authorList>
    </citation>
    <scope>NUCLEOTIDE SEQUENCE</scope>
    <source>
        <strain evidence="2">HI-2016</strain>
    </source>
</reference>
<comment type="caution">
    <text evidence="2">The sequence shown here is derived from an EMBL/GenBank/DDBJ whole genome shotgun (WGS) entry which is preliminary data.</text>
</comment>
<sequence>MASTAFHMAGSAQRGGRTMLVPCDTEYPAFVSERTIKETMGNIDCEGCVNYSSSKASSSYSSTLHNTANSHKEKTAIYTESPRH</sequence>
<feature type="compositionally biased region" description="Basic and acidic residues" evidence="1">
    <location>
        <begin position="70"/>
        <end position="84"/>
    </location>
</feature>
<evidence type="ECO:0000313" key="3">
    <source>
        <dbReference type="Proteomes" id="UP000824540"/>
    </source>
</evidence>
<dbReference type="Proteomes" id="UP000824540">
    <property type="component" value="Unassembled WGS sequence"/>
</dbReference>
<dbReference type="EMBL" id="JAFBMS010000237">
    <property type="protein sequence ID" value="KAG9332438.1"/>
    <property type="molecule type" value="Genomic_DNA"/>
</dbReference>
<accession>A0A8T2N3M1</accession>